<dbReference type="RefSeq" id="WP_011708059.1">
    <property type="nucleotide sequence ID" value="NZ_BMIX01000003.1"/>
</dbReference>
<protein>
    <recommendedName>
        <fullName evidence="6">tRNA1(Val) (adenine(37)-N6)-methyltransferase</fullName>
        <ecNumber evidence="6">2.1.1.223</ecNumber>
    </recommendedName>
    <alternativeName>
        <fullName evidence="6">tRNA m6A37 methyltransferase</fullName>
    </alternativeName>
</protein>
<comment type="function">
    <text evidence="6">Specifically methylates the adenine in position 37 of tRNA(1)(Val) (anticodon cmo5UAC).</text>
</comment>
<keyword evidence="3 6" id="KW-0808">Transferase</keyword>
<evidence type="ECO:0000256" key="1">
    <source>
        <dbReference type="ARBA" id="ARBA00022490"/>
    </source>
</evidence>
<keyword evidence="4 6" id="KW-0949">S-adenosyl-L-methionine</keyword>
<reference evidence="9" key="1">
    <citation type="journal article" date="2019" name="Int. J. Syst. Evol. Microbiol.">
        <title>The Global Catalogue of Microorganisms (GCM) 10K type strain sequencing project: providing services to taxonomists for standard genome sequencing and annotation.</title>
        <authorList>
            <consortium name="The Broad Institute Genomics Platform"/>
            <consortium name="The Broad Institute Genome Sequencing Center for Infectious Disease"/>
            <person name="Wu L."/>
            <person name="Ma J."/>
        </authorList>
    </citation>
    <scope>NUCLEOTIDE SEQUENCE [LARGE SCALE GENOMIC DNA]</scope>
    <source>
        <strain evidence="9">CGMCC 1.15422</strain>
    </source>
</reference>
<comment type="subcellular location">
    <subcellularLocation>
        <location evidence="6">Cytoplasm</location>
    </subcellularLocation>
</comment>
<evidence type="ECO:0000256" key="2">
    <source>
        <dbReference type="ARBA" id="ARBA00022603"/>
    </source>
</evidence>
<keyword evidence="9" id="KW-1185">Reference proteome</keyword>
<evidence type="ECO:0000313" key="9">
    <source>
        <dbReference type="Proteomes" id="UP000605733"/>
    </source>
</evidence>
<sequence length="240" mass="27533">MSNQPFKFKQFSIDQDRCAMKIGTDGVLLGAWASLEHFPDSILDIGTGTGLIALMLAQRSDAELIDALEIEENAYEQSVENFENSDWGDRLFCYHAAFDEFVEEMQDEEKYDLIISNPPFYSENYKTGDEYRDQARFADALPLTELIQGASHLLSENGHLDLIIPFSEERKALEITSSHNLFPNKITRVKGTANSPIKRSLISFNFQKSETVIDELTLEISRHHYTEEFKELVQDFYLKL</sequence>
<comment type="similarity">
    <text evidence="6">Belongs to the methyltransferase superfamily. tRNA (adenine-N(6)-)-methyltransferase family.</text>
</comment>
<evidence type="ECO:0000256" key="4">
    <source>
        <dbReference type="ARBA" id="ARBA00022691"/>
    </source>
</evidence>
<accession>A0ABQ1WNC9</accession>
<name>A0ABQ1WNC9_9FLAO</name>
<dbReference type="CDD" id="cd02440">
    <property type="entry name" value="AdoMet_MTases"/>
    <property type="match status" value="1"/>
</dbReference>
<dbReference type="PROSITE" id="PS00092">
    <property type="entry name" value="N6_MTASE"/>
    <property type="match status" value="1"/>
</dbReference>
<proteinExistence type="inferred from homology"/>
<dbReference type="HAMAP" id="MF_01872">
    <property type="entry name" value="tRNA_methyltr_YfiC"/>
    <property type="match status" value="1"/>
</dbReference>
<dbReference type="PANTHER" id="PTHR47739:SF1">
    <property type="entry name" value="TRNA1(VAL) (ADENINE(37)-N6)-METHYLTRANSFERASE"/>
    <property type="match status" value="1"/>
</dbReference>
<evidence type="ECO:0000256" key="5">
    <source>
        <dbReference type="ARBA" id="ARBA00022694"/>
    </source>
</evidence>
<dbReference type="Proteomes" id="UP000605733">
    <property type="component" value="Unassembled WGS sequence"/>
</dbReference>
<dbReference type="SUPFAM" id="SSF53335">
    <property type="entry name" value="S-adenosyl-L-methionine-dependent methyltransferases"/>
    <property type="match status" value="1"/>
</dbReference>
<comment type="caution">
    <text evidence="8">The sequence shown here is derived from an EMBL/GenBank/DDBJ whole genome shotgun (WGS) entry which is preliminary data.</text>
</comment>
<dbReference type="Pfam" id="PF05175">
    <property type="entry name" value="MTS"/>
    <property type="match status" value="1"/>
</dbReference>
<keyword evidence="1 6" id="KW-0963">Cytoplasm</keyword>
<evidence type="ECO:0000313" key="8">
    <source>
        <dbReference type="EMBL" id="GGG36432.1"/>
    </source>
</evidence>
<feature type="domain" description="Methyltransferase small" evidence="7">
    <location>
        <begin position="39"/>
        <end position="163"/>
    </location>
</feature>
<dbReference type="InterPro" id="IPR002052">
    <property type="entry name" value="DNA_methylase_N6_adenine_CS"/>
</dbReference>
<dbReference type="InterPro" id="IPR022882">
    <property type="entry name" value="tRNA_adenine-N6_MeTrfase"/>
</dbReference>
<gene>
    <name evidence="8" type="ORF">GCM10011532_20130</name>
</gene>
<keyword evidence="5 6" id="KW-0819">tRNA processing</keyword>
<dbReference type="Gene3D" id="3.40.50.150">
    <property type="entry name" value="Vaccinia Virus protein VP39"/>
    <property type="match status" value="1"/>
</dbReference>
<dbReference type="InterPro" id="IPR007848">
    <property type="entry name" value="Small_mtfrase_dom"/>
</dbReference>
<dbReference type="InterPro" id="IPR029063">
    <property type="entry name" value="SAM-dependent_MTases_sf"/>
</dbReference>
<evidence type="ECO:0000259" key="7">
    <source>
        <dbReference type="Pfam" id="PF05175"/>
    </source>
</evidence>
<evidence type="ECO:0000256" key="6">
    <source>
        <dbReference type="HAMAP-Rule" id="MF_01872"/>
    </source>
</evidence>
<dbReference type="InterPro" id="IPR050210">
    <property type="entry name" value="tRNA_Adenine-N(6)_MTase"/>
</dbReference>
<dbReference type="EMBL" id="BMIX01000003">
    <property type="protein sequence ID" value="GGG36432.1"/>
    <property type="molecule type" value="Genomic_DNA"/>
</dbReference>
<evidence type="ECO:0000256" key="3">
    <source>
        <dbReference type="ARBA" id="ARBA00022679"/>
    </source>
</evidence>
<dbReference type="PANTHER" id="PTHR47739">
    <property type="entry name" value="TRNA1(VAL) (ADENINE(37)-N6)-METHYLTRANSFERASE"/>
    <property type="match status" value="1"/>
</dbReference>
<organism evidence="8 9">
    <name type="scientific">Christiangramia forsetii</name>
    <dbReference type="NCBI Taxonomy" id="411153"/>
    <lineage>
        <taxon>Bacteria</taxon>
        <taxon>Pseudomonadati</taxon>
        <taxon>Bacteroidota</taxon>
        <taxon>Flavobacteriia</taxon>
        <taxon>Flavobacteriales</taxon>
        <taxon>Flavobacteriaceae</taxon>
        <taxon>Christiangramia</taxon>
    </lineage>
</organism>
<keyword evidence="2 6" id="KW-0489">Methyltransferase</keyword>
<comment type="catalytic activity">
    <reaction evidence="6">
        <text>adenosine(37) in tRNA1(Val) + S-adenosyl-L-methionine = N(6)-methyladenosine(37) in tRNA1(Val) + S-adenosyl-L-homocysteine + H(+)</text>
        <dbReference type="Rhea" id="RHEA:43160"/>
        <dbReference type="Rhea" id="RHEA-COMP:10369"/>
        <dbReference type="Rhea" id="RHEA-COMP:10370"/>
        <dbReference type="ChEBI" id="CHEBI:15378"/>
        <dbReference type="ChEBI" id="CHEBI:57856"/>
        <dbReference type="ChEBI" id="CHEBI:59789"/>
        <dbReference type="ChEBI" id="CHEBI:74411"/>
        <dbReference type="ChEBI" id="CHEBI:74449"/>
        <dbReference type="EC" id="2.1.1.223"/>
    </reaction>
</comment>
<dbReference type="PRINTS" id="PR00507">
    <property type="entry name" value="N12N6MTFRASE"/>
</dbReference>
<dbReference type="EC" id="2.1.1.223" evidence="6"/>